<evidence type="ECO:0000259" key="1">
    <source>
        <dbReference type="Pfam" id="PF13845"/>
    </source>
</evidence>
<proteinExistence type="predicted"/>
<sequence>MRKPLIGLTVFVVLAALVAGVGYWLTRPDEVSAERPEGAPAAGSCWNVNEKVAETAFPWPGAPVDCAVPHTAEVFFVGQVDRRLAAKAARANGDEAKLQQNLMYAQARRGCTSLASAYLGGDWHTARVQVVADWIKPASTGFFGCALVQAAAPASKRFVGRTASLRGAGKGGGLEIGCVARDGGGEMTYVPCEEPHEGEFVGTYRITPPDAPFDAEKVRATATSGCTQAATAYLGGSRGDLRSGYVGPTTASDWLGSDQTYACYALTTGAAKLRGSLKGVGTGPLPH</sequence>
<dbReference type="InterPro" id="IPR026004">
    <property type="entry name" value="Septum_form"/>
</dbReference>
<gene>
    <name evidence="2" type="ORF">Pme01_58550</name>
</gene>
<evidence type="ECO:0000313" key="3">
    <source>
        <dbReference type="Proteomes" id="UP000599074"/>
    </source>
</evidence>
<name>A0A8J3TG14_9ACTN</name>
<dbReference type="Pfam" id="PF13845">
    <property type="entry name" value="Septum_form"/>
    <property type="match status" value="1"/>
</dbReference>
<evidence type="ECO:0000313" key="2">
    <source>
        <dbReference type="EMBL" id="GII26258.1"/>
    </source>
</evidence>
<comment type="caution">
    <text evidence="2">The sequence shown here is derived from an EMBL/GenBank/DDBJ whole genome shotgun (WGS) entry which is preliminary data.</text>
</comment>
<protein>
    <recommendedName>
        <fullName evidence="1">Septum formation-related domain-containing protein</fullName>
    </recommendedName>
</protein>
<dbReference type="EMBL" id="BOON01000072">
    <property type="protein sequence ID" value="GII26258.1"/>
    <property type="molecule type" value="Genomic_DNA"/>
</dbReference>
<accession>A0A8J3TG14</accession>
<organism evidence="2 3">
    <name type="scientific">Planosporangium mesophilum</name>
    <dbReference type="NCBI Taxonomy" id="689768"/>
    <lineage>
        <taxon>Bacteria</taxon>
        <taxon>Bacillati</taxon>
        <taxon>Actinomycetota</taxon>
        <taxon>Actinomycetes</taxon>
        <taxon>Micromonosporales</taxon>
        <taxon>Micromonosporaceae</taxon>
        <taxon>Planosporangium</taxon>
    </lineage>
</organism>
<dbReference type="AlphaFoldDB" id="A0A8J3TG14"/>
<reference evidence="2" key="1">
    <citation type="submission" date="2021-01" db="EMBL/GenBank/DDBJ databases">
        <title>Whole genome shotgun sequence of Planosporangium mesophilum NBRC 109066.</title>
        <authorList>
            <person name="Komaki H."/>
            <person name="Tamura T."/>
        </authorList>
    </citation>
    <scope>NUCLEOTIDE SEQUENCE</scope>
    <source>
        <strain evidence="2">NBRC 109066</strain>
    </source>
</reference>
<feature type="domain" description="Septum formation-related" evidence="1">
    <location>
        <begin position="42"/>
        <end position="258"/>
    </location>
</feature>
<dbReference type="RefSeq" id="WP_168113485.1">
    <property type="nucleotide sequence ID" value="NZ_BOON01000072.1"/>
</dbReference>
<dbReference type="Proteomes" id="UP000599074">
    <property type="component" value="Unassembled WGS sequence"/>
</dbReference>
<keyword evidence="3" id="KW-1185">Reference proteome</keyword>